<evidence type="ECO:0000313" key="2">
    <source>
        <dbReference type="EMBL" id="SLM18114.1"/>
    </source>
</evidence>
<keyword evidence="1" id="KW-0812">Transmembrane</keyword>
<protein>
    <recommendedName>
        <fullName evidence="3">Tryptophan transport protein</fullName>
    </recommendedName>
</protein>
<accession>A0A3P3XPD7</accession>
<dbReference type="Gene3D" id="1.10.1760.20">
    <property type="match status" value="1"/>
</dbReference>
<gene>
    <name evidence="2" type="ORF">SPIRO4BDMA_40686</name>
</gene>
<organism evidence="2">
    <name type="scientific">uncultured spirochete</name>
    <dbReference type="NCBI Taxonomy" id="156406"/>
    <lineage>
        <taxon>Bacteria</taxon>
        <taxon>Pseudomonadati</taxon>
        <taxon>Spirochaetota</taxon>
        <taxon>Spirochaetia</taxon>
        <taxon>Spirochaetales</taxon>
        <taxon>environmental samples</taxon>
    </lineage>
</organism>
<keyword evidence="1" id="KW-0472">Membrane</keyword>
<dbReference type="EMBL" id="FWDO01000004">
    <property type="protein sequence ID" value="SLM18114.1"/>
    <property type="molecule type" value="Genomic_DNA"/>
</dbReference>
<name>A0A3P3XPD7_9SPIR</name>
<feature type="transmembrane region" description="Helical" evidence="1">
    <location>
        <begin position="146"/>
        <end position="166"/>
    </location>
</feature>
<dbReference type="AlphaFoldDB" id="A0A3P3XPD7"/>
<feature type="transmembrane region" description="Helical" evidence="1">
    <location>
        <begin position="35"/>
        <end position="51"/>
    </location>
</feature>
<dbReference type="InterPro" id="IPR031360">
    <property type="entry name" value="TrpP"/>
</dbReference>
<proteinExistence type="predicted"/>
<reference evidence="2" key="1">
    <citation type="submission" date="2017-02" db="EMBL/GenBank/DDBJ databases">
        <authorList>
            <person name="Regsiter A."/>
            <person name="William W."/>
        </authorList>
    </citation>
    <scope>NUCLEOTIDE SEQUENCE</scope>
    <source>
        <strain evidence="2">BdmA 4</strain>
    </source>
</reference>
<evidence type="ECO:0000256" key="1">
    <source>
        <dbReference type="SAM" id="Phobius"/>
    </source>
</evidence>
<sequence>MATTKKGMTTRDLVLIGILLAAGTVIKAVFPKLPVTPNFIISMYCLAVLLVRPNLAETIGIGVVSAILAQLTTGAAVPFINFASEPIAIVVCYFLCKISFPKGTASNIVRPAVVSFITTFVSGTIFVLILSFVLLARGSSAKYVMIYSVVLPTAVANMVITTLCYAPLRKVLNIKDEEPAKVVA</sequence>
<feature type="transmembrane region" description="Helical" evidence="1">
    <location>
        <begin position="58"/>
        <end position="77"/>
    </location>
</feature>
<dbReference type="Pfam" id="PF17099">
    <property type="entry name" value="TrpP"/>
    <property type="match status" value="1"/>
</dbReference>
<feature type="transmembrane region" description="Helical" evidence="1">
    <location>
        <begin position="112"/>
        <end position="134"/>
    </location>
</feature>
<evidence type="ECO:0008006" key="3">
    <source>
        <dbReference type="Google" id="ProtNLM"/>
    </source>
</evidence>
<feature type="transmembrane region" description="Helical" evidence="1">
    <location>
        <begin position="12"/>
        <end position="29"/>
    </location>
</feature>
<keyword evidence="1" id="KW-1133">Transmembrane helix</keyword>